<proteinExistence type="predicted"/>
<sequence length="401" mass="42238">MSRLPLQGVRVLEFASIIAGPYCSYMLTLLGAETIKIERPSQGDWMRAQGGDAALAAAGLGSAFLSCNAGKRSVALNLKDPRGVKIAREIAAGVDVMIENWRPGTAKRLGVSFDDIKAVNPRIVYCSISGFGQDGPMAERPAYDHIIQAVSGIMSVTGTPETAPSRTGPPLVDYLTGLSAALAVVAALRERDRSGEAQHVDVGMLDCAVAGMSSIVSGHVNGGIPAAPIGNAAASGSPSSGMFSTRTSPLAVVANTEAQHAALCRVLELSELLTDSRFRQPAVRKQNQDALRALIAARLSERPAIEWEGLLAAAGVPCGAVRSVPELLEEQQVAARDLFRRIELPQQGRDAALSTAGFKLNGRRVAPERAPPLLAADNESVLSELGYDASQRQALRDDGVW</sequence>
<dbReference type="RefSeq" id="WP_147154538.1">
    <property type="nucleotide sequence ID" value="NZ_BKAJ01000121.1"/>
</dbReference>
<evidence type="ECO:0000313" key="2">
    <source>
        <dbReference type="EMBL" id="GEP59178.1"/>
    </source>
</evidence>
<dbReference type="InterPro" id="IPR003673">
    <property type="entry name" value="CoA-Trfase_fam_III"/>
</dbReference>
<dbReference type="Gene3D" id="3.40.50.10540">
    <property type="entry name" value="Crotonobetainyl-coa:carnitine coa-transferase, domain 1"/>
    <property type="match status" value="1"/>
</dbReference>
<dbReference type="InterPro" id="IPR050483">
    <property type="entry name" value="CoA-transferase_III_domain"/>
</dbReference>
<keyword evidence="1 2" id="KW-0808">Transferase</keyword>
<dbReference type="PANTHER" id="PTHR48207">
    <property type="entry name" value="SUCCINATE--HYDROXYMETHYLGLUTARATE COA-TRANSFERASE"/>
    <property type="match status" value="1"/>
</dbReference>
<evidence type="ECO:0000256" key="1">
    <source>
        <dbReference type="ARBA" id="ARBA00022679"/>
    </source>
</evidence>
<evidence type="ECO:0000313" key="3">
    <source>
        <dbReference type="Proteomes" id="UP000321058"/>
    </source>
</evidence>
<comment type="caution">
    <text evidence="2">The sequence shown here is derived from an EMBL/GenBank/DDBJ whole genome shotgun (WGS) entry which is preliminary data.</text>
</comment>
<dbReference type="OrthoDB" id="9781472at2"/>
<keyword evidence="3" id="KW-1185">Reference proteome</keyword>
<dbReference type="InterPro" id="IPR023606">
    <property type="entry name" value="CoA-Trfase_III_dom_1_sf"/>
</dbReference>
<dbReference type="Proteomes" id="UP000321058">
    <property type="component" value="Unassembled WGS sequence"/>
</dbReference>
<dbReference type="PANTHER" id="PTHR48207:SF3">
    <property type="entry name" value="SUCCINATE--HYDROXYMETHYLGLUTARATE COA-TRANSFERASE"/>
    <property type="match status" value="1"/>
</dbReference>
<accession>A0A512NJP5</accession>
<dbReference type="EMBL" id="BKAJ01000121">
    <property type="protein sequence ID" value="GEP59178.1"/>
    <property type="molecule type" value="Genomic_DNA"/>
</dbReference>
<organism evidence="2 3">
    <name type="scientific">Reyranella soli</name>
    <dbReference type="NCBI Taxonomy" id="1230389"/>
    <lineage>
        <taxon>Bacteria</taxon>
        <taxon>Pseudomonadati</taxon>
        <taxon>Pseudomonadota</taxon>
        <taxon>Alphaproteobacteria</taxon>
        <taxon>Hyphomicrobiales</taxon>
        <taxon>Reyranellaceae</taxon>
        <taxon>Reyranella</taxon>
    </lineage>
</organism>
<dbReference type="GO" id="GO:0008410">
    <property type="term" value="F:CoA-transferase activity"/>
    <property type="evidence" value="ECO:0007669"/>
    <property type="project" value="TreeGrafter"/>
</dbReference>
<name>A0A512NJP5_9HYPH</name>
<gene>
    <name evidence="2" type="ORF">RSO01_63440</name>
</gene>
<protein>
    <submittedName>
        <fullName evidence="2">CoA transferase</fullName>
    </submittedName>
</protein>
<dbReference type="SUPFAM" id="SSF89796">
    <property type="entry name" value="CoA-transferase family III (CaiB/BaiF)"/>
    <property type="match status" value="1"/>
</dbReference>
<dbReference type="InterPro" id="IPR044855">
    <property type="entry name" value="CoA-Trfase_III_dom3_sf"/>
</dbReference>
<dbReference type="AlphaFoldDB" id="A0A512NJP5"/>
<dbReference type="Gene3D" id="3.30.1540.10">
    <property type="entry name" value="formyl-coa transferase, domain 3"/>
    <property type="match status" value="1"/>
</dbReference>
<reference evidence="2 3" key="1">
    <citation type="submission" date="2019-07" db="EMBL/GenBank/DDBJ databases">
        <title>Whole genome shotgun sequence of Reyranella soli NBRC 108950.</title>
        <authorList>
            <person name="Hosoyama A."/>
            <person name="Uohara A."/>
            <person name="Ohji S."/>
            <person name="Ichikawa N."/>
        </authorList>
    </citation>
    <scope>NUCLEOTIDE SEQUENCE [LARGE SCALE GENOMIC DNA]</scope>
    <source>
        <strain evidence="2 3">NBRC 108950</strain>
    </source>
</reference>
<dbReference type="Pfam" id="PF02515">
    <property type="entry name" value="CoA_transf_3"/>
    <property type="match status" value="1"/>
</dbReference>